<dbReference type="GO" id="GO:0000712">
    <property type="term" value="P:resolution of meiotic recombination intermediates"/>
    <property type="evidence" value="ECO:0007669"/>
    <property type="project" value="TreeGrafter"/>
</dbReference>
<name>A0A8R1EBQ1_CAEJA</name>
<dbReference type="PANTHER" id="PTHR47961:SF4">
    <property type="entry name" value="ACTIVATING SIGNAL COINTEGRATOR 1 COMPLEX SUBUNIT 3"/>
    <property type="match status" value="1"/>
</dbReference>
<reference evidence="8" key="1">
    <citation type="submission" date="2010-08" db="EMBL/GenBank/DDBJ databases">
        <authorList>
            <consortium name="Caenorhabditis japonica Sequencing Consortium"/>
            <person name="Wilson R.K."/>
        </authorList>
    </citation>
    <scope>NUCLEOTIDE SEQUENCE [LARGE SCALE GENOMIC DNA]</scope>
    <source>
        <strain evidence="8">DF5081</strain>
    </source>
</reference>
<dbReference type="EnsemblMetazoa" id="CJA32880a.1">
    <property type="protein sequence ID" value="CJA32880a.1"/>
    <property type="gene ID" value="WBGene00208727"/>
</dbReference>
<dbReference type="Proteomes" id="UP000005237">
    <property type="component" value="Unassembled WGS sequence"/>
</dbReference>
<dbReference type="SUPFAM" id="SSF158702">
    <property type="entry name" value="Sec63 N-terminal domain-like"/>
    <property type="match status" value="1"/>
</dbReference>
<keyword evidence="8" id="KW-1185">Reference proteome</keyword>
<dbReference type="Gene3D" id="1.10.3380.10">
    <property type="entry name" value="Sec63 N-terminal domain-like domain"/>
    <property type="match status" value="1"/>
</dbReference>
<dbReference type="InterPro" id="IPR050474">
    <property type="entry name" value="Hel308_SKI2-like"/>
</dbReference>
<dbReference type="FunFam" id="1.10.10.10:FF:000024">
    <property type="entry name" value="U5 small nuclear ribonucleoprotein helicase"/>
    <property type="match status" value="1"/>
</dbReference>
<evidence type="ECO:0000259" key="6">
    <source>
        <dbReference type="Pfam" id="PF23445"/>
    </source>
</evidence>
<dbReference type="GO" id="GO:0005634">
    <property type="term" value="C:nucleus"/>
    <property type="evidence" value="ECO:0007669"/>
    <property type="project" value="TreeGrafter"/>
</dbReference>
<dbReference type="PANTHER" id="PTHR47961">
    <property type="entry name" value="DNA POLYMERASE THETA, PUTATIVE (AFU_ORTHOLOGUE AFUA_1G05260)-RELATED"/>
    <property type="match status" value="1"/>
</dbReference>
<dbReference type="InterPro" id="IPR057842">
    <property type="entry name" value="WH_MER3"/>
</dbReference>
<reference evidence="7" key="2">
    <citation type="submission" date="2022-06" db="UniProtKB">
        <authorList>
            <consortium name="EnsemblMetazoa"/>
        </authorList>
    </citation>
    <scope>IDENTIFICATION</scope>
    <source>
        <strain evidence="7">DF5081</strain>
    </source>
</reference>
<dbReference type="InterPro" id="IPR004179">
    <property type="entry name" value="Sec63-dom"/>
</dbReference>
<evidence type="ECO:0000256" key="3">
    <source>
        <dbReference type="ARBA" id="ARBA00022806"/>
    </source>
</evidence>
<feature type="domain" description="SEC63" evidence="5">
    <location>
        <begin position="90"/>
        <end position="181"/>
    </location>
</feature>
<evidence type="ECO:0000259" key="5">
    <source>
        <dbReference type="Pfam" id="PF02889"/>
    </source>
</evidence>
<keyword evidence="2" id="KW-0378">Hydrolase</keyword>
<accession>A0A8R1EBQ1</accession>
<proteinExistence type="predicted"/>
<dbReference type="AlphaFoldDB" id="A0A8R1EBQ1"/>
<dbReference type="Pfam" id="PF02889">
    <property type="entry name" value="Sec63"/>
    <property type="match status" value="1"/>
</dbReference>
<dbReference type="SUPFAM" id="SSF46785">
    <property type="entry name" value="Winged helix' DNA-binding domain"/>
    <property type="match status" value="1"/>
</dbReference>
<dbReference type="InterPro" id="IPR036390">
    <property type="entry name" value="WH_DNA-bd_sf"/>
</dbReference>
<dbReference type="GO" id="GO:0016787">
    <property type="term" value="F:hydrolase activity"/>
    <property type="evidence" value="ECO:0007669"/>
    <property type="project" value="UniProtKB-KW"/>
</dbReference>
<dbReference type="Pfam" id="PF23445">
    <property type="entry name" value="WHD_SNRNP200"/>
    <property type="match status" value="1"/>
</dbReference>
<keyword evidence="4" id="KW-0067">ATP-binding</keyword>
<keyword evidence="1" id="KW-0547">Nucleotide-binding</keyword>
<evidence type="ECO:0000256" key="1">
    <source>
        <dbReference type="ARBA" id="ARBA00022741"/>
    </source>
</evidence>
<evidence type="ECO:0000256" key="2">
    <source>
        <dbReference type="ARBA" id="ARBA00022801"/>
    </source>
</evidence>
<evidence type="ECO:0000313" key="7">
    <source>
        <dbReference type="EnsemblMetazoa" id="CJA32880a.1"/>
    </source>
</evidence>
<dbReference type="GO" id="GO:0003678">
    <property type="term" value="F:DNA helicase activity"/>
    <property type="evidence" value="ECO:0007669"/>
    <property type="project" value="TreeGrafter"/>
</dbReference>
<dbReference type="GO" id="GO:0005524">
    <property type="term" value="F:ATP binding"/>
    <property type="evidence" value="ECO:0007669"/>
    <property type="project" value="UniProtKB-KW"/>
</dbReference>
<evidence type="ECO:0000313" key="8">
    <source>
        <dbReference type="Proteomes" id="UP000005237"/>
    </source>
</evidence>
<organism evidence="7 8">
    <name type="scientific">Caenorhabditis japonica</name>
    <dbReference type="NCBI Taxonomy" id="281687"/>
    <lineage>
        <taxon>Eukaryota</taxon>
        <taxon>Metazoa</taxon>
        <taxon>Ecdysozoa</taxon>
        <taxon>Nematoda</taxon>
        <taxon>Chromadorea</taxon>
        <taxon>Rhabditida</taxon>
        <taxon>Rhabditina</taxon>
        <taxon>Rhabditomorpha</taxon>
        <taxon>Rhabditoidea</taxon>
        <taxon>Rhabditidae</taxon>
        <taxon>Peloderinae</taxon>
        <taxon>Caenorhabditis</taxon>
    </lineage>
</organism>
<dbReference type="InterPro" id="IPR036388">
    <property type="entry name" value="WH-like_DNA-bd_sf"/>
</dbReference>
<evidence type="ECO:0000256" key="4">
    <source>
        <dbReference type="ARBA" id="ARBA00022840"/>
    </source>
</evidence>
<dbReference type="Gene3D" id="1.10.10.10">
    <property type="entry name" value="Winged helix-like DNA-binding domain superfamily/Winged helix DNA-binding domain"/>
    <property type="match status" value="1"/>
</dbReference>
<feature type="domain" description="MER3 helicase-like winged helix" evidence="6">
    <location>
        <begin position="1"/>
        <end position="74"/>
    </location>
</feature>
<protein>
    <submittedName>
        <fullName evidence="7">SEC63 domain-containing protein</fullName>
    </submittedName>
</protein>
<keyword evidence="3" id="KW-0347">Helicase</keyword>
<sequence length="181" mass="20615">MISRLTDMLNAEIVLGTVSSVSEATNWLGYTFLFVRMLKNPTLYGITHEQARADPLLEQRRADLIHTACVLLDKAGLIKYDKRSGIIQATELGRIASHFYCTYESMQTYNKLLIETCSDIDLFRIFSMSSEFKHLSVRDEEKLELQKLAEHAPIPIKENLDEASAKTNVLLQAYISQLKLD</sequence>